<proteinExistence type="predicted"/>
<keyword evidence="3" id="KW-1185">Reference proteome</keyword>
<evidence type="ECO:0000313" key="3">
    <source>
        <dbReference type="Proteomes" id="UP000054770"/>
    </source>
</evidence>
<feature type="domain" description="Phasin" evidence="1">
    <location>
        <begin position="30"/>
        <end position="124"/>
    </location>
</feature>
<dbReference type="AlphaFoldDB" id="A0A158K375"/>
<comment type="caution">
    <text evidence="2">The sequence shown here is derived from an EMBL/GenBank/DDBJ whole genome shotgun (WGS) entry which is preliminary data.</text>
</comment>
<dbReference type="OrthoDB" id="8964077at2"/>
<gene>
    <name evidence="2" type="ORF">AWB68_04795</name>
</gene>
<evidence type="ECO:0000259" key="1">
    <source>
        <dbReference type="Pfam" id="PF09361"/>
    </source>
</evidence>
<reference evidence="2" key="1">
    <citation type="submission" date="2016-01" db="EMBL/GenBank/DDBJ databases">
        <authorList>
            <person name="Peeters C."/>
        </authorList>
    </citation>
    <scope>NUCLEOTIDE SEQUENCE [LARGE SCALE GENOMIC DNA]</scope>
    <source>
        <strain evidence="2">LMG 22940</strain>
    </source>
</reference>
<evidence type="ECO:0000313" key="2">
    <source>
        <dbReference type="EMBL" id="SAL75578.1"/>
    </source>
</evidence>
<sequence>MNQSKFSDPFSQFAAIFQQYKLPGFDVSAILEARRKDVEALAATNQVAFGGMQALRDKQLEILRRTLSELEAIAQQFEASSSKPPFNATELVQRALRDGLADMQDIARTTQQTQAEAYALVSRRMEEALKELKTSVNRPSTT</sequence>
<dbReference type="InterPro" id="IPR018968">
    <property type="entry name" value="Phasin"/>
</dbReference>
<dbReference type="Pfam" id="PF09361">
    <property type="entry name" value="Phasin_2"/>
    <property type="match status" value="1"/>
</dbReference>
<protein>
    <submittedName>
        <fullName evidence="2">Phasin</fullName>
    </submittedName>
</protein>
<organism evidence="2 3">
    <name type="scientific">Caballeronia choica</name>
    <dbReference type="NCBI Taxonomy" id="326476"/>
    <lineage>
        <taxon>Bacteria</taxon>
        <taxon>Pseudomonadati</taxon>
        <taxon>Pseudomonadota</taxon>
        <taxon>Betaproteobacteria</taxon>
        <taxon>Burkholderiales</taxon>
        <taxon>Burkholderiaceae</taxon>
        <taxon>Caballeronia</taxon>
    </lineage>
</organism>
<dbReference type="RefSeq" id="WP_087646858.1">
    <property type="nucleotide sequence ID" value="NZ_FCON02000061.1"/>
</dbReference>
<accession>A0A158K375</accession>
<dbReference type="Proteomes" id="UP000054770">
    <property type="component" value="Unassembled WGS sequence"/>
</dbReference>
<dbReference type="EMBL" id="FCON02000061">
    <property type="protein sequence ID" value="SAL75578.1"/>
    <property type="molecule type" value="Genomic_DNA"/>
</dbReference>
<name>A0A158K375_9BURK</name>